<proteinExistence type="inferred from homology"/>
<protein>
    <recommendedName>
        <fullName evidence="2">Subtilisin inhibitor domain-containing protein</fullName>
    </recommendedName>
</protein>
<dbReference type="RefSeq" id="WP_119629373.1">
    <property type="nucleotide sequence ID" value="NZ_AP017928.1"/>
</dbReference>
<dbReference type="SUPFAM" id="SSF55399">
    <property type="entry name" value="Subtilisin inhibitor"/>
    <property type="match status" value="1"/>
</dbReference>
<dbReference type="Pfam" id="PF00720">
    <property type="entry name" value="SSI"/>
    <property type="match status" value="1"/>
</dbReference>
<comment type="similarity">
    <text evidence="1">Belongs to the protease inhibitor I16 (SSI) family.</text>
</comment>
<dbReference type="GO" id="GO:0004867">
    <property type="term" value="F:serine-type endopeptidase inhibitor activity"/>
    <property type="evidence" value="ECO:0007669"/>
    <property type="project" value="InterPro"/>
</dbReference>
<dbReference type="Proteomes" id="UP000266313">
    <property type="component" value="Chromosome"/>
</dbReference>
<dbReference type="OrthoDB" id="4567948at2"/>
<reference evidence="3 4" key="1">
    <citation type="submission" date="2016-12" db="EMBL/GenBank/DDBJ databases">
        <title>Genome sequencing of Methylocaldum marinum.</title>
        <authorList>
            <person name="Takeuchi M."/>
            <person name="Kamagata Y."/>
            <person name="Hiraoka S."/>
            <person name="Oshima K."/>
            <person name="Hattori M."/>
            <person name="Iwasaki W."/>
        </authorList>
    </citation>
    <scope>NUCLEOTIDE SEQUENCE [LARGE SCALE GENOMIC DNA]</scope>
    <source>
        <strain evidence="3 4">S8</strain>
    </source>
</reference>
<dbReference type="InterPro" id="IPR036819">
    <property type="entry name" value="Subtilisin_inhibitor-like_sf"/>
</dbReference>
<evidence type="ECO:0000313" key="4">
    <source>
        <dbReference type="Proteomes" id="UP000266313"/>
    </source>
</evidence>
<dbReference type="KEGG" id="mmai:sS8_1879"/>
<dbReference type="InterPro" id="IPR023549">
    <property type="entry name" value="Subtilisin_inhibitor"/>
</dbReference>
<accession>A0A250KQ80</accession>
<feature type="domain" description="Subtilisin inhibitor" evidence="2">
    <location>
        <begin position="81"/>
        <end position="174"/>
    </location>
</feature>
<sequence length="194" mass="20796">MNVKMRNAVLANFLHSDSENPLPKIPILFCLKTSNFLSGIVAVGALAIGTAVPATSVSAAENEMRTAPLPLNSGFFAPVAPRELVQTFTDGEYAEPVRSAVTLSCSLNAGVPAPQGTHPNPEQACAELEKASGTLAGLPKDQNIMCLTVYEPVTVTISGVWDSKFVWERATYGNRCELIRATGTVFKEWPFQVN</sequence>
<name>A0A250KQ80_9GAMM</name>
<evidence type="ECO:0000256" key="1">
    <source>
        <dbReference type="ARBA" id="ARBA00010472"/>
    </source>
</evidence>
<dbReference type="Gene3D" id="3.30.350.10">
    <property type="entry name" value="Subtilisin inhibitor-like"/>
    <property type="match status" value="1"/>
</dbReference>
<organism evidence="3 4">
    <name type="scientific">Methylocaldum marinum</name>
    <dbReference type="NCBI Taxonomy" id="1432792"/>
    <lineage>
        <taxon>Bacteria</taxon>
        <taxon>Pseudomonadati</taxon>
        <taxon>Pseudomonadota</taxon>
        <taxon>Gammaproteobacteria</taxon>
        <taxon>Methylococcales</taxon>
        <taxon>Methylococcaceae</taxon>
        <taxon>Methylocaldum</taxon>
    </lineage>
</organism>
<keyword evidence="4" id="KW-1185">Reference proteome</keyword>
<dbReference type="AlphaFoldDB" id="A0A250KQ80"/>
<dbReference type="EMBL" id="AP017928">
    <property type="protein sequence ID" value="BBA33833.1"/>
    <property type="molecule type" value="Genomic_DNA"/>
</dbReference>
<gene>
    <name evidence="3" type="ORF">sS8_1879</name>
</gene>
<evidence type="ECO:0000313" key="3">
    <source>
        <dbReference type="EMBL" id="BBA33833.1"/>
    </source>
</evidence>
<evidence type="ECO:0000259" key="2">
    <source>
        <dbReference type="Pfam" id="PF00720"/>
    </source>
</evidence>